<dbReference type="AlphaFoldDB" id="F9WK89"/>
<feature type="transmembrane region" description="Helical" evidence="1">
    <location>
        <begin position="379"/>
        <end position="400"/>
    </location>
</feature>
<evidence type="ECO:0000256" key="1">
    <source>
        <dbReference type="SAM" id="Phobius"/>
    </source>
</evidence>
<organism evidence="3 4">
    <name type="scientific">Trypanosoma vivax (strain Y486)</name>
    <dbReference type="NCBI Taxonomy" id="1055687"/>
    <lineage>
        <taxon>Eukaryota</taxon>
        <taxon>Discoba</taxon>
        <taxon>Euglenozoa</taxon>
        <taxon>Kinetoplastea</taxon>
        <taxon>Metakinetoplastina</taxon>
        <taxon>Trypanosomatida</taxon>
        <taxon>Trypanosomatidae</taxon>
        <taxon>Trypanosoma</taxon>
        <taxon>Duttonella</taxon>
    </lineage>
</organism>
<dbReference type="VEuPathDB" id="TriTrypDB:TvY486_0000370"/>
<keyword evidence="1" id="KW-0472">Membrane</keyword>
<evidence type="ECO:0008006" key="5">
    <source>
        <dbReference type="Google" id="ProtNLM"/>
    </source>
</evidence>
<name>F9WK89_TRYVY</name>
<feature type="chain" id="PRO_5003390461" description="Trypanosome variant surface glycoprotein A-type N-terminal domain-containing protein" evidence="2">
    <location>
        <begin position="29"/>
        <end position="406"/>
    </location>
</feature>
<dbReference type="EMBL" id="CAEX01000004">
    <property type="protein sequence ID" value="CCD17908.1"/>
    <property type="molecule type" value="Genomic_DNA"/>
</dbReference>
<accession>F9WK89</accession>
<proteinExistence type="predicted"/>
<gene>
    <name evidence="3" type="ORF">TvY486_0000370</name>
</gene>
<keyword evidence="1" id="KW-1133">Transmembrane helix</keyword>
<sequence length="406" mass="43983">MCSRCQLTAALCVLHILVMTVPTRTGEGKSMGTYDAVKICGLSASLKFTAKTCEDIVEQALLTEKTALEKIESTEVALRAAAEKITKVDTGLEKATEPLRRLQQDLMAVETAVNAAWSKFDVLRSGVRAVARDAISIAANATAAAGRIDNFITAFATAESSNQKACIMNASDAFSGFTDDKYAVVATLQNELKGCTYENYTLNGPQNVTVRTVDDVVTLGVDSTLAMGGIAKYDDIDGLNSCPFLRKNFTVGGGKPMTWGGFWTMKNPANTEIGFNREKRHILVSLARAFGELELQLSNKTSRPQRRRRRATETIPKLAAAVHASLLVSRHGGGTMSFAGELVGRIAIETEAAKQPTNMTTVKTTNHIRPMRQRRRHRASAATILGRVALITSLCFMHAFNNALMS</sequence>
<evidence type="ECO:0000313" key="3">
    <source>
        <dbReference type="EMBL" id="CCD17908.1"/>
    </source>
</evidence>
<feature type="signal peptide" evidence="2">
    <location>
        <begin position="1"/>
        <end position="28"/>
    </location>
</feature>
<keyword evidence="1" id="KW-0812">Transmembrane</keyword>
<evidence type="ECO:0000256" key="2">
    <source>
        <dbReference type="SAM" id="SignalP"/>
    </source>
</evidence>
<reference evidence="3 4" key="1">
    <citation type="journal article" date="2012" name="Proc. Natl. Acad. Sci. U.S.A.">
        <title>Antigenic diversity is generated by distinct evolutionary mechanisms in African trypanosome species.</title>
        <authorList>
            <person name="Jackson A.P."/>
            <person name="Berry A."/>
            <person name="Aslett M."/>
            <person name="Allison H.C."/>
            <person name="Burton P."/>
            <person name="Vavrova-Anderson J."/>
            <person name="Brown R."/>
            <person name="Browne H."/>
            <person name="Corton N."/>
            <person name="Hauser H."/>
            <person name="Gamble J."/>
            <person name="Gilderthorp R."/>
            <person name="Marcello L."/>
            <person name="McQuillan J."/>
            <person name="Otto T.D."/>
            <person name="Quail M.A."/>
            <person name="Sanders M.J."/>
            <person name="van Tonder A."/>
            <person name="Ginger M.L."/>
            <person name="Field M.C."/>
            <person name="Barry J.D."/>
            <person name="Hertz-Fowler C."/>
            <person name="Berriman M."/>
        </authorList>
    </citation>
    <scope>NUCLEOTIDE SEQUENCE</scope>
    <source>
        <strain evidence="3 4">Y486</strain>
    </source>
</reference>
<evidence type="ECO:0000313" key="4">
    <source>
        <dbReference type="Proteomes" id="UP000009027"/>
    </source>
</evidence>
<dbReference type="Proteomes" id="UP000009027">
    <property type="component" value="Unassembled WGS sequence"/>
</dbReference>
<keyword evidence="4" id="KW-1185">Reference proteome</keyword>
<keyword evidence="2" id="KW-0732">Signal</keyword>
<dbReference type="SUPFAM" id="SSF58087">
    <property type="entry name" value="Variant surface glycoprotein (N-terminal domain)"/>
    <property type="match status" value="1"/>
</dbReference>
<protein>
    <recommendedName>
        <fullName evidence="5">Trypanosome variant surface glycoprotein A-type N-terminal domain-containing protein</fullName>
    </recommendedName>
</protein>